<accession>A0A0C9XTP3</accession>
<gene>
    <name evidence="2" type="ORF">PISMIDRAFT_638417</name>
</gene>
<protein>
    <submittedName>
        <fullName evidence="2">Uncharacterized protein</fullName>
    </submittedName>
</protein>
<keyword evidence="3" id="KW-1185">Reference proteome</keyword>
<feature type="region of interest" description="Disordered" evidence="1">
    <location>
        <begin position="430"/>
        <end position="452"/>
    </location>
</feature>
<evidence type="ECO:0000313" key="2">
    <source>
        <dbReference type="EMBL" id="KIK15735.1"/>
    </source>
</evidence>
<dbReference type="AlphaFoldDB" id="A0A0C9XTP3"/>
<dbReference type="Proteomes" id="UP000054018">
    <property type="component" value="Unassembled WGS sequence"/>
</dbReference>
<evidence type="ECO:0000256" key="1">
    <source>
        <dbReference type="SAM" id="MobiDB-lite"/>
    </source>
</evidence>
<dbReference type="STRING" id="765257.A0A0C9XTP3"/>
<dbReference type="HOGENOM" id="CLU_605684_0_0_1"/>
<proteinExistence type="predicted"/>
<dbReference type="PANTHER" id="PTHR31014">
    <property type="entry name" value="MITOCHONDRIAL TRANSLATION SYSTEM COMPONENT PET127-RELATED"/>
    <property type="match status" value="1"/>
</dbReference>
<dbReference type="OrthoDB" id="10249045at2759"/>
<dbReference type="GO" id="GO:0005740">
    <property type="term" value="C:mitochondrial envelope"/>
    <property type="evidence" value="ECO:0007669"/>
    <property type="project" value="TreeGrafter"/>
</dbReference>
<feature type="region of interest" description="Disordered" evidence="1">
    <location>
        <begin position="314"/>
        <end position="336"/>
    </location>
</feature>
<dbReference type="InterPro" id="IPR013943">
    <property type="entry name" value="Pet127"/>
</dbReference>
<name>A0A0C9XTP3_9AGAM</name>
<dbReference type="GO" id="GO:0000964">
    <property type="term" value="P:mitochondrial RNA 5'-end processing"/>
    <property type="evidence" value="ECO:0007669"/>
    <property type="project" value="TreeGrafter"/>
</dbReference>
<dbReference type="Pfam" id="PF08634">
    <property type="entry name" value="Pet127"/>
    <property type="match status" value="1"/>
</dbReference>
<dbReference type="PANTHER" id="PTHR31014:SF0">
    <property type="entry name" value="MITOCHONDRIAL TRANSLATION SYSTEM COMPONENT PET127-RELATED"/>
    <property type="match status" value="1"/>
</dbReference>
<evidence type="ECO:0000313" key="3">
    <source>
        <dbReference type="Proteomes" id="UP000054018"/>
    </source>
</evidence>
<dbReference type="EMBL" id="KN833879">
    <property type="protein sequence ID" value="KIK15735.1"/>
    <property type="molecule type" value="Genomic_DNA"/>
</dbReference>
<organism evidence="2 3">
    <name type="scientific">Pisolithus microcarpus 441</name>
    <dbReference type="NCBI Taxonomy" id="765257"/>
    <lineage>
        <taxon>Eukaryota</taxon>
        <taxon>Fungi</taxon>
        <taxon>Dikarya</taxon>
        <taxon>Basidiomycota</taxon>
        <taxon>Agaricomycotina</taxon>
        <taxon>Agaricomycetes</taxon>
        <taxon>Agaricomycetidae</taxon>
        <taxon>Boletales</taxon>
        <taxon>Sclerodermatineae</taxon>
        <taxon>Pisolithaceae</taxon>
        <taxon>Pisolithus</taxon>
    </lineage>
</organism>
<reference evidence="2 3" key="1">
    <citation type="submission" date="2014-04" db="EMBL/GenBank/DDBJ databases">
        <authorList>
            <consortium name="DOE Joint Genome Institute"/>
            <person name="Kuo A."/>
            <person name="Kohler A."/>
            <person name="Costa M.D."/>
            <person name="Nagy L.G."/>
            <person name="Floudas D."/>
            <person name="Copeland A."/>
            <person name="Barry K.W."/>
            <person name="Cichocki N."/>
            <person name="Veneault-Fourrey C."/>
            <person name="LaButti K."/>
            <person name="Lindquist E.A."/>
            <person name="Lipzen A."/>
            <person name="Lundell T."/>
            <person name="Morin E."/>
            <person name="Murat C."/>
            <person name="Sun H."/>
            <person name="Tunlid A."/>
            <person name="Henrissat B."/>
            <person name="Grigoriev I.V."/>
            <person name="Hibbett D.S."/>
            <person name="Martin F."/>
            <person name="Nordberg H.P."/>
            <person name="Cantor M.N."/>
            <person name="Hua S.X."/>
        </authorList>
    </citation>
    <scope>NUCLEOTIDE SEQUENCE [LARGE SCALE GENOMIC DNA]</scope>
    <source>
        <strain evidence="2 3">441</strain>
    </source>
</reference>
<reference evidence="3" key="2">
    <citation type="submission" date="2015-01" db="EMBL/GenBank/DDBJ databases">
        <title>Evolutionary Origins and Diversification of the Mycorrhizal Mutualists.</title>
        <authorList>
            <consortium name="DOE Joint Genome Institute"/>
            <consortium name="Mycorrhizal Genomics Consortium"/>
            <person name="Kohler A."/>
            <person name="Kuo A."/>
            <person name="Nagy L.G."/>
            <person name="Floudas D."/>
            <person name="Copeland A."/>
            <person name="Barry K.W."/>
            <person name="Cichocki N."/>
            <person name="Veneault-Fourrey C."/>
            <person name="LaButti K."/>
            <person name="Lindquist E.A."/>
            <person name="Lipzen A."/>
            <person name="Lundell T."/>
            <person name="Morin E."/>
            <person name="Murat C."/>
            <person name="Riley R."/>
            <person name="Ohm R."/>
            <person name="Sun H."/>
            <person name="Tunlid A."/>
            <person name="Henrissat B."/>
            <person name="Grigoriev I.V."/>
            <person name="Hibbett D.S."/>
            <person name="Martin F."/>
        </authorList>
    </citation>
    <scope>NUCLEOTIDE SEQUENCE [LARGE SCALE GENOMIC DNA]</scope>
    <source>
        <strain evidence="3">441</strain>
    </source>
</reference>
<sequence>MGTMLERFLVLPEPKFKKLLRSSPESVDDCDSQREAYRYAMSDSFVMQSQLDCTDSPLPGTRVFDIKARAAVPIRLDILNYEVCRTNRVPLYIRLSGYLIKRLTGGLESFEKEYYDLVCSAFLKYIFQARIGNVGGVLVAYHNTARIFGFQYIPLEEVEAHLYDPGDGSRLFNKCLRLLECILEEVVGVYDQQSVRCTFDKRDHVDEMVVFVEPANWVEETEGKPCPMTQLEAKVENHLNDAPSRGSMAVASDQPWLIHWAISHSAADGEDIRSSLTQSQSRQLNALHFPAGVRTLSEMVAYWDNIHFGGPISKPSTGDLSSSSSNANASEDKTEGDEWRTLNRCLAFRTASPQIEYLRRLAREGHDATMRAEAEEASSGKGKVVWGPADFLRDVVDDDQNRQLVRDVSESTVDGGEVGGVSVSVKESCDSAAGVGDGSRAKCSLDGSSHGH</sequence>